<gene>
    <name evidence="1" type="ORF">V6N11_015630</name>
</gene>
<comment type="caution">
    <text evidence="1">The sequence shown here is derived from an EMBL/GenBank/DDBJ whole genome shotgun (WGS) entry which is preliminary data.</text>
</comment>
<evidence type="ECO:0000313" key="2">
    <source>
        <dbReference type="Proteomes" id="UP001396334"/>
    </source>
</evidence>
<dbReference type="EMBL" id="JBBPBN010000004">
    <property type="protein sequence ID" value="KAK9040476.1"/>
    <property type="molecule type" value="Genomic_DNA"/>
</dbReference>
<keyword evidence="2" id="KW-1185">Reference proteome</keyword>
<proteinExistence type="predicted"/>
<protein>
    <submittedName>
        <fullName evidence="1">Uncharacterized protein</fullName>
    </submittedName>
</protein>
<accession>A0ABR2TSZ1</accession>
<sequence length="153" mass="16354">MHSTIPVYLAVYAAFSDIPYAFKIFLHNSLEPSWTISHAIKACLGMEGLPTLFCFCLNNSQTLLALKSPQGGSRIASDILRGQLVDSVNLRKLMEILICKVLKYQSCSTGNIISCCSRGGATYDGSSVQGAAYESARVMSLGTSMAACAQKGS</sequence>
<reference evidence="1 2" key="1">
    <citation type="journal article" date="2024" name="G3 (Bethesda)">
        <title>Genome assembly of Hibiscus sabdariffa L. provides insights into metabolisms of medicinal natural products.</title>
        <authorList>
            <person name="Kim T."/>
        </authorList>
    </citation>
    <scope>NUCLEOTIDE SEQUENCE [LARGE SCALE GENOMIC DNA]</scope>
    <source>
        <strain evidence="1">TK-2024</strain>
        <tissue evidence="1">Old leaves</tissue>
    </source>
</reference>
<organism evidence="1 2">
    <name type="scientific">Hibiscus sabdariffa</name>
    <name type="common">roselle</name>
    <dbReference type="NCBI Taxonomy" id="183260"/>
    <lineage>
        <taxon>Eukaryota</taxon>
        <taxon>Viridiplantae</taxon>
        <taxon>Streptophyta</taxon>
        <taxon>Embryophyta</taxon>
        <taxon>Tracheophyta</taxon>
        <taxon>Spermatophyta</taxon>
        <taxon>Magnoliopsida</taxon>
        <taxon>eudicotyledons</taxon>
        <taxon>Gunneridae</taxon>
        <taxon>Pentapetalae</taxon>
        <taxon>rosids</taxon>
        <taxon>malvids</taxon>
        <taxon>Malvales</taxon>
        <taxon>Malvaceae</taxon>
        <taxon>Malvoideae</taxon>
        <taxon>Hibiscus</taxon>
    </lineage>
</organism>
<dbReference type="Proteomes" id="UP001396334">
    <property type="component" value="Unassembled WGS sequence"/>
</dbReference>
<evidence type="ECO:0000313" key="1">
    <source>
        <dbReference type="EMBL" id="KAK9040476.1"/>
    </source>
</evidence>
<name>A0ABR2TSZ1_9ROSI</name>